<dbReference type="STRING" id="1420583.V473_00435"/>
<dbReference type="InterPro" id="IPR036102">
    <property type="entry name" value="OsmC/Ohrsf"/>
</dbReference>
<accession>A0A0J7XZ35</accession>
<dbReference type="InterPro" id="IPR015946">
    <property type="entry name" value="KH_dom-like_a/b"/>
</dbReference>
<dbReference type="Proteomes" id="UP000052232">
    <property type="component" value="Unassembled WGS sequence"/>
</dbReference>
<dbReference type="AlphaFoldDB" id="A0A0J7XZ35"/>
<evidence type="ECO:0000313" key="1">
    <source>
        <dbReference type="EMBL" id="KMS56777.1"/>
    </source>
</evidence>
<organism evidence="1 2">
    <name type="scientific">Sphingobium cupriresistens LL01</name>
    <dbReference type="NCBI Taxonomy" id="1420583"/>
    <lineage>
        <taxon>Bacteria</taxon>
        <taxon>Pseudomonadati</taxon>
        <taxon>Pseudomonadota</taxon>
        <taxon>Alphaproteobacteria</taxon>
        <taxon>Sphingomonadales</taxon>
        <taxon>Sphingomonadaceae</taxon>
        <taxon>Sphingobium</taxon>
    </lineage>
</organism>
<protein>
    <submittedName>
        <fullName evidence="1">Osmc family protein</fullName>
    </submittedName>
</protein>
<keyword evidence="2" id="KW-1185">Reference proteome</keyword>
<gene>
    <name evidence="1" type="ORF">V473_00435</name>
</gene>
<reference evidence="1 2" key="1">
    <citation type="journal article" date="2015" name="G3 (Bethesda)">
        <title>Insights into Ongoing Evolution of the Hexachlorocyclohexane Catabolic Pathway from Comparative Genomics of Ten Sphingomonadaceae Strains.</title>
        <authorList>
            <person name="Pearce S.L."/>
            <person name="Oakeshott J.G."/>
            <person name="Pandey G."/>
        </authorList>
    </citation>
    <scope>NUCLEOTIDE SEQUENCE [LARGE SCALE GENOMIC DNA]</scope>
    <source>
        <strain evidence="1 2">LL01</strain>
    </source>
</reference>
<dbReference type="PANTHER" id="PTHR39624">
    <property type="entry name" value="PROTEIN INVOLVED IN RIMO-MEDIATED BETA-METHYLTHIOLATION OF RIBOSOMAL PROTEIN S12 YCAO"/>
    <property type="match status" value="1"/>
</dbReference>
<dbReference type="Pfam" id="PF02566">
    <property type="entry name" value="OsmC"/>
    <property type="match status" value="1"/>
</dbReference>
<dbReference type="Gene3D" id="3.30.300.20">
    <property type="match status" value="1"/>
</dbReference>
<sequence length="144" mass="15567">MIVVERIDPAGGIGDGTTHRISIRGHEIVADMSAPDGDDAGPDPHDLYDAALGACKAMTMLWYAQRNAIPVEDIHVGVVRDASQERKGMYKLTTRIAVTGPMSDEQHDKLIAVAAKCPVHKLMSEVETQIETIAVPRVGEAERP</sequence>
<name>A0A0J7XZ35_9SPHN</name>
<dbReference type="RefSeq" id="WP_066599140.1">
    <property type="nucleotide sequence ID" value="NZ_KQ130434.1"/>
</dbReference>
<dbReference type="SUPFAM" id="SSF82784">
    <property type="entry name" value="OsmC-like"/>
    <property type="match status" value="1"/>
</dbReference>
<dbReference type="InterPro" id="IPR003718">
    <property type="entry name" value="OsmC/Ohr_fam"/>
</dbReference>
<comment type="caution">
    <text evidence="1">The sequence shown here is derived from an EMBL/GenBank/DDBJ whole genome shotgun (WGS) entry which is preliminary data.</text>
</comment>
<dbReference type="EMBL" id="JACT01000001">
    <property type="protein sequence ID" value="KMS56777.1"/>
    <property type="molecule type" value="Genomic_DNA"/>
</dbReference>
<evidence type="ECO:0000313" key="2">
    <source>
        <dbReference type="Proteomes" id="UP000052232"/>
    </source>
</evidence>
<dbReference type="PANTHER" id="PTHR39624:SF2">
    <property type="entry name" value="OSMC-LIKE PROTEIN"/>
    <property type="match status" value="1"/>
</dbReference>
<dbReference type="PATRIC" id="fig|1420583.3.peg.79"/>
<proteinExistence type="predicted"/>